<gene>
    <name evidence="1" type="ORF">L1987_31397</name>
</gene>
<evidence type="ECO:0000313" key="1">
    <source>
        <dbReference type="EMBL" id="KAI3803248.1"/>
    </source>
</evidence>
<reference evidence="1 2" key="2">
    <citation type="journal article" date="2022" name="Mol. Ecol. Resour.">
        <title>The genomes of chicory, endive, great burdock and yacon provide insights into Asteraceae paleo-polyploidization history and plant inulin production.</title>
        <authorList>
            <person name="Fan W."/>
            <person name="Wang S."/>
            <person name="Wang H."/>
            <person name="Wang A."/>
            <person name="Jiang F."/>
            <person name="Liu H."/>
            <person name="Zhao H."/>
            <person name="Xu D."/>
            <person name="Zhang Y."/>
        </authorList>
    </citation>
    <scope>NUCLEOTIDE SEQUENCE [LARGE SCALE GENOMIC DNA]</scope>
    <source>
        <strain evidence="2">cv. Yunnan</strain>
        <tissue evidence="1">Leaves</tissue>
    </source>
</reference>
<evidence type="ECO:0000313" key="2">
    <source>
        <dbReference type="Proteomes" id="UP001056120"/>
    </source>
</evidence>
<reference evidence="2" key="1">
    <citation type="journal article" date="2022" name="Mol. Ecol. Resour.">
        <title>The genomes of chicory, endive, great burdock and yacon provide insights into Asteraceae palaeo-polyploidization history and plant inulin production.</title>
        <authorList>
            <person name="Fan W."/>
            <person name="Wang S."/>
            <person name="Wang H."/>
            <person name="Wang A."/>
            <person name="Jiang F."/>
            <person name="Liu H."/>
            <person name="Zhao H."/>
            <person name="Xu D."/>
            <person name="Zhang Y."/>
        </authorList>
    </citation>
    <scope>NUCLEOTIDE SEQUENCE [LARGE SCALE GENOMIC DNA]</scope>
    <source>
        <strain evidence="2">cv. Yunnan</strain>
    </source>
</reference>
<dbReference type="Proteomes" id="UP001056120">
    <property type="component" value="Linkage Group LG10"/>
</dbReference>
<name>A0ACB9I6E0_9ASTR</name>
<sequence>MDSIVVLEQTQVSPPPATIGRKSLPLTFFDMEWLAFPDPVHVLFFYELSVTKTQFTETIVPNLKQSLSVTLQHFFPFVGKLTVFPSSTRKPEIRYVEGDSVNVTSAECNLDFNYLTANHPRDCDKFYGLIPLLGRTAKVSDYITIPVFSVQVTLFPNCGISIGLTYHHSLGDASALFCFLKAWTSVSQSGSDQAFLANGTLPIFDRLVKNPKLDESYLKKAKVENYNEDYQLQRLFGPTDKVRATFILARTVISGLKKLVTTQLPTLAYVSSFTIACAYIWNCAAKSHNDELELFVFAVNCRSRMDPPIPAAYFGNCVLPCLTFARTTVLKEKEGFLTAAKLIGENLHMMLTDKDGVLKDTIRTDESLFQDGGVTRMMGVAGTSKLRFYDLDFGFGMPIKPETGVNKRTKWLDLKLQRGGG</sequence>
<comment type="caution">
    <text evidence="1">The sequence shown here is derived from an EMBL/GenBank/DDBJ whole genome shotgun (WGS) entry which is preliminary data.</text>
</comment>
<protein>
    <submittedName>
        <fullName evidence="1">Uncharacterized protein</fullName>
    </submittedName>
</protein>
<accession>A0ACB9I6E0</accession>
<proteinExistence type="predicted"/>
<dbReference type="EMBL" id="CM042027">
    <property type="protein sequence ID" value="KAI3803248.1"/>
    <property type="molecule type" value="Genomic_DNA"/>
</dbReference>
<organism evidence="1 2">
    <name type="scientific">Smallanthus sonchifolius</name>
    <dbReference type="NCBI Taxonomy" id="185202"/>
    <lineage>
        <taxon>Eukaryota</taxon>
        <taxon>Viridiplantae</taxon>
        <taxon>Streptophyta</taxon>
        <taxon>Embryophyta</taxon>
        <taxon>Tracheophyta</taxon>
        <taxon>Spermatophyta</taxon>
        <taxon>Magnoliopsida</taxon>
        <taxon>eudicotyledons</taxon>
        <taxon>Gunneridae</taxon>
        <taxon>Pentapetalae</taxon>
        <taxon>asterids</taxon>
        <taxon>campanulids</taxon>
        <taxon>Asterales</taxon>
        <taxon>Asteraceae</taxon>
        <taxon>Asteroideae</taxon>
        <taxon>Heliantheae alliance</taxon>
        <taxon>Millerieae</taxon>
        <taxon>Smallanthus</taxon>
    </lineage>
</organism>
<keyword evidence="2" id="KW-1185">Reference proteome</keyword>